<dbReference type="InterPro" id="IPR029044">
    <property type="entry name" value="Nucleotide-diphossugar_trans"/>
</dbReference>
<sequence>MIETSQRHSSNSTASNNITRPLAKEPITPPQNIPERPSWLQRVVRFGVVGGVNTLVDLLILNFLLFMFPTRNAFMLLAYNSLAYALGAINSFWLNKYWTFGHKQGQLHRELPRFAITTLCGIVWSNCIIWLASNALHPLLLNATVWANTSKIVAIAGTACISYLGMQLWVFVNHKSHTKHLLTEASIDRSNPLSSEPQALFAMTHEVSHEDKVSDVQEDEFMLSHVPGLSVVLPAYNEEQVIATTLLDVLKTLTLWGLDFEVLVVNDGSVDRTGNIVAELAREHPRVRLITHETNQGYGAALVSGFQAATKALTFFMDSDGQFDIRELRQFFPFLKSYDAVLGYRIARQDTWMRKLNAWGWKCLIGWVLGLHVRDIDCAFKLLRTEFLQRYPLQTRGAMINAELLYRLRRAGYTYWEVGVHHLPRRAGRATGAQLQVILRALSELFVYARIWRREEQAQALAKPKSLSTQKRA</sequence>
<feature type="domain" description="Glycosyltransferase 2-like" evidence="11">
    <location>
        <begin position="230"/>
        <end position="360"/>
    </location>
</feature>
<protein>
    <submittedName>
        <fullName evidence="13">Glycosyltransferase</fullName>
    </submittedName>
</protein>
<feature type="transmembrane region" description="Helical" evidence="10">
    <location>
        <begin position="152"/>
        <end position="172"/>
    </location>
</feature>
<dbReference type="EMBL" id="CP035758">
    <property type="protein sequence ID" value="QBD76375.1"/>
    <property type="molecule type" value="Genomic_DNA"/>
</dbReference>
<evidence type="ECO:0000256" key="4">
    <source>
        <dbReference type="ARBA" id="ARBA00022679"/>
    </source>
</evidence>
<evidence type="ECO:0000259" key="11">
    <source>
        <dbReference type="Pfam" id="PF00535"/>
    </source>
</evidence>
<proteinExistence type="predicted"/>
<keyword evidence="3" id="KW-0328">Glycosyltransferase</keyword>
<dbReference type="GO" id="GO:0005886">
    <property type="term" value="C:plasma membrane"/>
    <property type="evidence" value="ECO:0007669"/>
    <property type="project" value="TreeGrafter"/>
</dbReference>
<dbReference type="GO" id="GO:0099621">
    <property type="term" value="F:undecaprenyl-phosphate 4-deoxy-4-formamido-L-arabinose transferase activity"/>
    <property type="evidence" value="ECO:0007669"/>
    <property type="project" value="TreeGrafter"/>
</dbReference>
<feature type="transmembrane region" description="Helical" evidence="10">
    <location>
        <begin position="46"/>
        <end position="68"/>
    </location>
</feature>
<dbReference type="AlphaFoldDB" id="A0A4P6JMA7"/>
<keyword evidence="2" id="KW-1003">Cell membrane</keyword>
<evidence type="ECO:0000256" key="8">
    <source>
        <dbReference type="ARBA" id="ARBA00023136"/>
    </source>
</evidence>
<gene>
    <name evidence="13" type="ORF">EPA93_10285</name>
</gene>
<comment type="subcellular location">
    <subcellularLocation>
        <location evidence="1">Membrane</location>
        <topology evidence="1">Multi-pass membrane protein</topology>
    </subcellularLocation>
</comment>
<dbReference type="GO" id="GO:0009103">
    <property type="term" value="P:lipopolysaccharide biosynthetic process"/>
    <property type="evidence" value="ECO:0007669"/>
    <property type="project" value="UniProtKB-KW"/>
</dbReference>
<dbReference type="PANTHER" id="PTHR48090">
    <property type="entry name" value="UNDECAPRENYL-PHOSPHATE 4-DEOXY-4-FORMAMIDO-L-ARABINOSE TRANSFERASE-RELATED"/>
    <property type="match status" value="1"/>
</dbReference>
<evidence type="ECO:0000256" key="5">
    <source>
        <dbReference type="ARBA" id="ARBA00022692"/>
    </source>
</evidence>
<keyword evidence="5 10" id="KW-0812">Transmembrane</keyword>
<feature type="transmembrane region" description="Helical" evidence="10">
    <location>
        <begin position="74"/>
        <end position="93"/>
    </location>
</feature>
<keyword evidence="4 13" id="KW-0808">Transferase</keyword>
<dbReference type="RefSeq" id="WP_129887100.1">
    <property type="nucleotide sequence ID" value="NZ_CP035758.1"/>
</dbReference>
<dbReference type="InterPro" id="IPR007267">
    <property type="entry name" value="GtrA_DPMS_TM"/>
</dbReference>
<keyword evidence="14" id="KW-1185">Reference proteome</keyword>
<evidence type="ECO:0000256" key="10">
    <source>
        <dbReference type="SAM" id="Phobius"/>
    </source>
</evidence>
<dbReference type="CDD" id="cd04179">
    <property type="entry name" value="DPM_DPG-synthase_like"/>
    <property type="match status" value="1"/>
</dbReference>
<keyword evidence="6" id="KW-0448">Lipopolysaccharide biosynthesis</keyword>
<evidence type="ECO:0000256" key="9">
    <source>
        <dbReference type="SAM" id="MobiDB-lite"/>
    </source>
</evidence>
<evidence type="ECO:0000256" key="7">
    <source>
        <dbReference type="ARBA" id="ARBA00022989"/>
    </source>
</evidence>
<feature type="region of interest" description="Disordered" evidence="9">
    <location>
        <begin position="1"/>
        <end position="33"/>
    </location>
</feature>
<evidence type="ECO:0000256" key="1">
    <source>
        <dbReference type="ARBA" id="ARBA00004141"/>
    </source>
</evidence>
<dbReference type="InterPro" id="IPR050256">
    <property type="entry name" value="Glycosyltransferase_2"/>
</dbReference>
<name>A0A4P6JMA7_KTERU</name>
<evidence type="ECO:0000256" key="6">
    <source>
        <dbReference type="ARBA" id="ARBA00022985"/>
    </source>
</evidence>
<evidence type="ECO:0000259" key="12">
    <source>
        <dbReference type="Pfam" id="PF04138"/>
    </source>
</evidence>
<dbReference type="Pfam" id="PF00535">
    <property type="entry name" value="Glycos_transf_2"/>
    <property type="match status" value="1"/>
</dbReference>
<dbReference type="Pfam" id="PF04138">
    <property type="entry name" value="GtrA_DPMS_TM"/>
    <property type="match status" value="1"/>
</dbReference>
<evidence type="ECO:0000256" key="2">
    <source>
        <dbReference type="ARBA" id="ARBA00022475"/>
    </source>
</evidence>
<dbReference type="InterPro" id="IPR001173">
    <property type="entry name" value="Glyco_trans_2-like"/>
</dbReference>
<accession>A0A4P6JMA7</accession>
<dbReference type="PANTHER" id="PTHR48090:SF3">
    <property type="entry name" value="UNDECAPRENYL-PHOSPHATE 4-DEOXY-4-FORMAMIDO-L-ARABINOSE TRANSFERASE"/>
    <property type="match status" value="1"/>
</dbReference>
<feature type="transmembrane region" description="Helical" evidence="10">
    <location>
        <begin position="114"/>
        <end position="132"/>
    </location>
</feature>
<feature type="compositionally biased region" description="Polar residues" evidence="9">
    <location>
        <begin position="7"/>
        <end position="19"/>
    </location>
</feature>
<evidence type="ECO:0000313" key="13">
    <source>
        <dbReference type="EMBL" id="QBD76375.1"/>
    </source>
</evidence>
<keyword evidence="8 10" id="KW-0472">Membrane</keyword>
<keyword evidence="7 10" id="KW-1133">Transmembrane helix</keyword>
<dbReference type="KEGG" id="kbs:EPA93_10285"/>
<dbReference type="Gene3D" id="3.90.550.10">
    <property type="entry name" value="Spore Coat Polysaccharide Biosynthesis Protein SpsA, Chain A"/>
    <property type="match status" value="1"/>
</dbReference>
<dbReference type="SUPFAM" id="SSF53448">
    <property type="entry name" value="Nucleotide-diphospho-sugar transferases"/>
    <property type="match status" value="1"/>
</dbReference>
<reference evidence="13 14" key="1">
    <citation type="submission" date="2019-01" db="EMBL/GenBank/DDBJ databases">
        <title>Ktedonosporobacter rubrisoli SCAWS-G2.</title>
        <authorList>
            <person name="Huang Y."/>
            <person name="Yan B."/>
        </authorList>
    </citation>
    <scope>NUCLEOTIDE SEQUENCE [LARGE SCALE GENOMIC DNA]</scope>
    <source>
        <strain evidence="13 14">SCAWS-G2</strain>
    </source>
</reference>
<feature type="domain" description="GtrA/DPMS transmembrane" evidence="12">
    <location>
        <begin position="45"/>
        <end position="171"/>
    </location>
</feature>
<evidence type="ECO:0000256" key="3">
    <source>
        <dbReference type="ARBA" id="ARBA00022676"/>
    </source>
</evidence>
<dbReference type="OrthoDB" id="9810303at2"/>
<organism evidence="13 14">
    <name type="scientific">Ktedonosporobacter rubrisoli</name>
    <dbReference type="NCBI Taxonomy" id="2509675"/>
    <lineage>
        <taxon>Bacteria</taxon>
        <taxon>Bacillati</taxon>
        <taxon>Chloroflexota</taxon>
        <taxon>Ktedonobacteria</taxon>
        <taxon>Ktedonobacterales</taxon>
        <taxon>Ktedonosporobacteraceae</taxon>
        <taxon>Ktedonosporobacter</taxon>
    </lineage>
</organism>
<dbReference type="Proteomes" id="UP000290365">
    <property type="component" value="Chromosome"/>
</dbReference>
<evidence type="ECO:0000313" key="14">
    <source>
        <dbReference type="Proteomes" id="UP000290365"/>
    </source>
</evidence>